<evidence type="ECO:0000259" key="2">
    <source>
        <dbReference type="Pfam" id="PF13581"/>
    </source>
</evidence>
<dbReference type="EMBL" id="JACHJB010000001">
    <property type="protein sequence ID" value="MBB6345117.1"/>
    <property type="molecule type" value="Genomic_DNA"/>
</dbReference>
<dbReference type="Proteomes" id="UP000583800">
    <property type="component" value="Unassembled WGS sequence"/>
</dbReference>
<dbReference type="PANTHER" id="PTHR35526:SF3">
    <property type="entry name" value="ANTI-SIGMA-F FACTOR RSBW"/>
    <property type="match status" value="1"/>
</dbReference>
<dbReference type="InterPro" id="IPR050267">
    <property type="entry name" value="Anti-sigma-factor_SerPK"/>
</dbReference>
<dbReference type="SUPFAM" id="SSF55874">
    <property type="entry name" value="ATPase domain of HSP90 chaperone/DNA topoisomerase II/histidine kinase"/>
    <property type="match status" value="1"/>
</dbReference>
<organism evidence="3 4">
    <name type="scientific">Nonomuraea muscovyensis</name>
    <dbReference type="NCBI Taxonomy" id="1124761"/>
    <lineage>
        <taxon>Bacteria</taxon>
        <taxon>Bacillati</taxon>
        <taxon>Actinomycetota</taxon>
        <taxon>Actinomycetes</taxon>
        <taxon>Streptosporangiales</taxon>
        <taxon>Streptosporangiaceae</taxon>
        <taxon>Nonomuraea</taxon>
    </lineage>
</organism>
<dbReference type="CDD" id="cd16936">
    <property type="entry name" value="HATPase_RsbW-like"/>
    <property type="match status" value="1"/>
</dbReference>
<evidence type="ECO:0000256" key="1">
    <source>
        <dbReference type="ARBA" id="ARBA00022527"/>
    </source>
</evidence>
<comment type="caution">
    <text evidence="3">The sequence shown here is derived from an EMBL/GenBank/DDBJ whole genome shotgun (WGS) entry which is preliminary data.</text>
</comment>
<sequence length="150" mass="16190">MTVDPGHTATWQFARTPAGLRGARRVTRHKLACWGLADQSDVVELLVSELVGNAMEHTRGTIHLTLSMEDGLLRCEVEDDDPELPRMRHAGPEDETGRGLRLVDALSCCWGGDHTAHGKVVWFEVPASAPAEEPVAAMMPAIAAVSAELS</sequence>
<proteinExistence type="predicted"/>
<protein>
    <submittedName>
        <fullName evidence="3">Signal transduction histidine kinase</fullName>
    </submittedName>
</protein>
<keyword evidence="1" id="KW-0723">Serine/threonine-protein kinase</keyword>
<dbReference type="Pfam" id="PF13581">
    <property type="entry name" value="HATPase_c_2"/>
    <property type="match status" value="1"/>
</dbReference>
<dbReference type="PANTHER" id="PTHR35526">
    <property type="entry name" value="ANTI-SIGMA-F FACTOR RSBW-RELATED"/>
    <property type="match status" value="1"/>
</dbReference>
<evidence type="ECO:0000313" key="3">
    <source>
        <dbReference type="EMBL" id="MBB6345117.1"/>
    </source>
</evidence>
<dbReference type="RefSeq" id="WP_185083127.1">
    <property type="nucleotide sequence ID" value="NZ_JACHJB010000001.1"/>
</dbReference>
<keyword evidence="4" id="KW-1185">Reference proteome</keyword>
<dbReference type="InterPro" id="IPR003594">
    <property type="entry name" value="HATPase_dom"/>
</dbReference>
<feature type="domain" description="Histidine kinase/HSP90-like ATPase" evidence="2">
    <location>
        <begin position="14"/>
        <end position="122"/>
    </location>
</feature>
<dbReference type="Gene3D" id="3.30.565.10">
    <property type="entry name" value="Histidine kinase-like ATPase, C-terminal domain"/>
    <property type="match status" value="1"/>
</dbReference>
<evidence type="ECO:0000313" key="4">
    <source>
        <dbReference type="Proteomes" id="UP000583800"/>
    </source>
</evidence>
<dbReference type="AlphaFoldDB" id="A0A7X0BY83"/>
<name>A0A7X0BY83_9ACTN</name>
<keyword evidence="3" id="KW-0418">Kinase</keyword>
<reference evidence="3 4" key="1">
    <citation type="submission" date="2020-08" db="EMBL/GenBank/DDBJ databases">
        <title>Sequencing the genomes of 1000 actinobacteria strains.</title>
        <authorList>
            <person name="Klenk H.-P."/>
        </authorList>
    </citation>
    <scope>NUCLEOTIDE SEQUENCE [LARGE SCALE GENOMIC DNA]</scope>
    <source>
        <strain evidence="3 4">DSM 45913</strain>
    </source>
</reference>
<dbReference type="FunFam" id="3.30.565.10:FF:000028">
    <property type="entry name" value="PAS sensor protein"/>
    <property type="match status" value="1"/>
</dbReference>
<dbReference type="GO" id="GO:0004674">
    <property type="term" value="F:protein serine/threonine kinase activity"/>
    <property type="evidence" value="ECO:0007669"/>
    <property type="project" value="UniProtKB-KW"/>
</dbReference>
<gene>
    <name evidence="3" type="ORF">FHU36_001626</name>
</gene>
<accession>A0A7X0BY83</accession>
<keyword evidence="3" id="KW-0808">Transferase</keyword>
<dbReference type="InterPro" id="IPR036890">
    <property type="entry name" value="HATPase_C_sf"/>
</dbReference>